<name>A0ABX9YQG1_9BURK</name>
<protein>
    <recommendedName>
        <fullName evidence="3">Fis family transcriptional regulator</fullName>
    </recommendedName>
</protein>
<dbReference type="EMBL" id="QTPM01000012">
    <property type="protein sequence ID" value="RQY93808.1"/>
    <property type="molecule type" value="Genomic_DNA"/>
</dbReference>
<evidence type="ECO:0008006" key="3">
    <source>
        <dbReference type="Google" id="ProtNLM"/>
    </source>
</evidence>
<gene>
    <name evidence="1" type="ORF">DF017_12300</name>
</gene>
<evidence type="ECO:0000313" key="2">
    <source>
        <dbReference type="Proteomes" id="UP000281098"/>
    </source>
</evidence>
<organism evidence="1 2">
    <name type="scientific">Burkholderia stagnalis</name>
    <dbReference type="NCBI Taxonomy" id="1503054"/>
    <lineage>
        <taxon>Bacteria</taxon>
        <taxon>Pseudomonadati</taxon>
        <taxon>Pseudomonadota</taxon>
        <taxon>Betaproteobacteria</taxon>
        <taxon>Burkholderiales</taxon>
        <taxon>Burkholderiaceae</taxon>
        <taxon>Burkholderia</taxon>
        <taxon>Burkholderia cepacia complex</taxon>
    </lineage>
</organism>
<reference evidence="1 2" key="1">
    <citation type="submission" date="2018-08" db="EMBL/GenBank/DDBJ databases">
        <title>Comparative analysis of Burkholderia isolates from Puerto Rico.</title>
        <authorList>
            <person name="Hall C."/>
            <person name="Sahl J."/>
            <person name="Wagner D."/>
        </authorList>
    </citation>
    <scope>NUCLEOTIDE SEQUENCE [LARGE SCALE GENOMIC DNA]</scope>
    <source>
        <strain evidence="1 2">Bp8966</strain>
    </source>
</reference>
<dbReference type="Proteomes" id="UP000281098">
    <property type="component" value="Unassembled WGS sequence"/>
</dbReference>
<keyword evidence="2" id="KW-1185">Reference proteome</keyword>
<sequence length="152" mass="16807">MSRKSSRGSGRRPLSKAMLLPLPAAKTRALSLEHHLALAAIARGHGNLDLMVCLLKAVYTAFYLRDETAAGADDGSFRHAEAALSRCIGRAERGDTWVMLDRDKTAIERILVLHDEQLECVPTHRYLRAVDLLHRFAQGEVASPIPRLSTEP</sequence>
<accession>A0ABX9YQG1</accession>
<proteinExistence type="predicted"/>
<evidence type="ECO:0000313" key="1">
    <source>
        <dbReference type="EMBL" id="RQY93808.1"/>
    </source>
</evidence>
<comment type="caution">
    <text evidence="1">The sequence shown here is derived from an EMBL/GenBank/DDBJ whole genome shotgun (WGS) entry which is preliminary data.</text>
</comment>